<organism evidence="1 2">
    <name type="scientific">Candidatus Terasakiella magnetica</name>
    <dbReference type="NCBI Taxonomy" id="1867952"/>
    <lineage>
        <taxon>Bacteria</taxon>
        <taxon>Pseudomonadati</taxon>
        <taxon>Pseudomonadota</taxon>
        <taxon>Alphaproteobacteria</taxon>
        <taxon>Rhodospirillales</taxon>
        <taxon>Terasakiellaceae</taxon>
        <taxon>Terasakiella</taxon>
    </lineage>
</organism>
<name>A0A1C3RCW7_9PROT</name>
<proteinExistence type="predicted"/>
<dbReference type="Proteomes" id="UP000231658">
    <property type="component" value="Unassembled WGS sequence"/>
</dbReference>
<reference evidence="1 2" key="1">
    <citation type="submission" date="2016-07" db="EMBL/GenBank/DDBJ databases">
        <authorList>
            <person name="Lefevre C.T."/>
        </authorList>
    </citation>
    <scope>NUCLEOTIDE SEQUENCE [LARGE SCALE GENOMIC DNA]</scope>
    <source>
        <strain evidence="1">PR1</strain>
    </source>
</reference>
<dbReference type="AlphaFoldDB" id="A0A1C3RCW7"/>
<dbReference type="EMBL" id="FLYE01000001">
    <property type="protein sequence ID" value="SCA55062.1"/>
    <property type="molecule type" value="Genomic_DNA"/>
</dbReference>
<keyword evidence="2" id="KW-1185">Reference proteome</keyword>
<dbReference type="STRING" id="1867952.MTBPR1_10309"/>
<evidence type="ECO:0000313" key="1">
    <source>
        <dbReference type="EMBL" id="SCA55062.1"/>
    </source>
</evidence>
<gene>
    <name evidence="1" type="ORF">MTBPR1_10309</name>
</gene>
<protein>
    <submittedName>
        <fullName evidence="1">Uncharacterized protein</fullName>
    </submittedName>
</protein>
<sequence>MENKGFNYNAVNKTVVKVVQSVNKNVI</sequence>
<evidence type="ECO:0000313" key="2">
    <source>
        <dbReference type="Proteomes" id="UP000231658"/>
    </source>
</evidence>
<accession>A0A1C3RCW7</accession>